<dbReference type="HOGENOM" id="CLU_806889_0_0_1"/>
<organism evidence="2 3">
    <name type="scientific">Sclerotinia borealis (strain F-4128)</name>
    <dbReference type="NCBI Taxonomy" id="1432307"/>
    <lineage>
        <taxon>Eukaryota</taxon>
        <taxon>Fungi</taxon>
        <taxon>Dikarya</taxon>
        <taxon>Ascomycota</taxon>
        <taxon>Pezizomycotina</taxon>
        <taxon>Leotiomycetes</taxon>
        <taxon>Helotiales</taxon>
        <taxon>Sclerotiniaceae</taxon>
        <taxon>Sclerotinia</taxon>
    </lineage>
</organism>
<dbReference type="Proteomes" id="UP000019487">
    <property type="component" value="Unassembled WGS sequence"/>
</dbReference>
<gene>
    <name evidence="2" type="ORF">SBOR_6073</name>
</gene>
<dbReference type="EMBL" id="AYSA01000307">
    <property type="protein sequence ID" value="ESZ93531.1"/>
    <property type="molecule type" value="Genomic_DNA"/>
</dbReference>
<sequence>MHPPPPSIFSDPSHRAHKPKTSPSSSTSTSTPQTKNQNQNHNQNNPPKRPPVSKHKAQIPRLRHFNPDLETQTLERRTQGLFMDQASLNFNLFSRLQKPAPQTSPQSLHFVPGPLQHPYAHLVLSTSTSTSTSISRVFAANTTQVVATNDGDGDVEDVEMRDAPDINIFESGVVTEKTEDRDKDEDEEEDKESGTFTPPTTISYSPTPALHPSKKSHLSHSYPSSLSPSAPNQTTKNPLHPLLQTSTTTTTREQISLELSLLIITKHNELRLIHSELALAQIMLEQLRRAHLVPHVYVIDEKGEVRAHRPVVEKEVEDLKKEEGRKRGTRTGLRSSSRIKCAKR</sequence>
<feature type="compositionally biased region" description="Acidic residues" evidence="1">
    <location>
        <begin position="182"/>
        <end position="191"/>
    </location>
</feature>
<proteinExistence type="predicted"/>
<dbReference type="OrthoDB" id="3539796at2759"/>
<feature type="compositionally biased region" description="Low complexity" evidence="1">
    <location>
        <begin position="219"/>
        <end position="229"/>
    </location>
</feature>
<feature type="compositionally biased region" description="Basic and acidic residues" evidence="1">
    <location>
        <begin position="315"/>
        <end position="326"/>
    </location>
</feature>
<evidence type="ECO:0000313" key="2">
    <source>
        <dbReference type="EMBL" id="ESZ93531.1"/>
    </source>
</evidence>
<feature type="region of interest" description="Disordered" evidence="1">
    <location>
        <begin position="315"/>
        <end position="344"/>
    </location>
</feature>
<comment type="caution">
    <text evidence="2">The sequence shown here is derived from an EMBL/GenBank/DDBJ whole genome shotgun (WGS) entry which is preliminary data.</text>
</comment>
<feature type="region of interest" description="Disordered" evidence="1">
    <location>
        <begin position="150"/>
        <end position="250"/>
    </location>
</feature>
<reference evidence="2 3" key="1">
    <citation type="journal article" date="2014" name="Genome Announc.">
        <title>Draft genome sequence of Sclerotinia borealis, a psychrophilic plant pathogenic fungus.</title>
        <authorList>
            <person name="Mardanov A.V."/>
            <person name="Beletsky A.V."/>
            <person name="Kadnikov V.V."/>
            <person name="Ignatov A.N."/>
            <person name="Ravin N.V."/>
        </authorList>
    </citation>
    <scope>NUCLEOTIDE SEQUENCE [LARGE SCALE GENOMIC DNA]</scope>
    <source>
        <strain evidence="3">F-4157</strain>
    </source>
</reference>
<evidence type="ECO:0000313" key="3">
    <source>
        <dbReference type="Proteomes" id="UP000019487"/>
    </source>
</evidence>
<dbReference type="AlphaFoldDB" id="W9CCE2"/>
<evidence type="ECO:0000256" key="1">
    <source>
        <dbReference type="SAM" id="MobiDB-lite"/>
    </source>
</evidence>
<feature type="compositionally biased region" description="Low complexity" evidence="1">
    <location>
        <begin position="21"/>
        <end position="46"/>
    </location>
</feature>
<name>W9CCE2_SCLBF</name>
<keyword evidence="3" id="KW-1185">Reference proteome</keyword>
<feature type="region of interest" description="Disordered" evidence="1">
    <location>
        <begin position="1"/>
        <end position="71"/>
    </location>
</feature>
<accession>W9CCE2</accession>
<protein>
    <submittedName>
        <fullName evidence="2">Uncharacterized protein</fullName>
    </submittedName>
</protein>
<feature type="compositionally biased region" description="Low complexity" evidence="1">
    <location>
        <begin position="195"/>
        <end position="211"/>
    </location>
</feature>
<feature type="compositionally biased region" description="Basic residues" evidence="1">
    <location>
        <begin position="51"/>
        <end position="64"/>
    </location>
</feature>